<feature type="non-terminal residue" evidence="2">
    <location>
        <position position="1"/>
    </location>
</feature>
<protein>
    <submittedName>
        <fullName evidence="2">NADH-quinone oxidoreductase subunit C</fullName>
    </submittedName>
</protein>
<sequence length="81" mass="8640">KQESSPAAWQAERELLDAEGCGEELGRSERHPVTLRVIMRPPSQGPVGRGQLGLTGPQRERGQEGEMAALTTGSSEARLGS</sequence>
<dbReference type="EMBL" id="JASDAP010000024">
    <property type="protein sequence ID" value="KAK1881129.1"/>
    <property type="molecule type" value="Genomic_DNA"/>
</dbReference>
<feature type="region of interest" description="Disordered" evidence="1">
    <location>
        <begin position="20"/>
        <end position="81"/>
    </location>
</feature>
<organism evidence="2 3">
    <name type="scientific">Dissostichus eleginoides</name>
    <name type="common">Patagonian toothfish</name>
    <name type="synonym">Dissostichus amissus</name>
    <dbReference type="NCBI Taxonomy" id="100907"/>
    <lineage>
        <taxon>Eukaryota</taxon>
        <taxon>Metazoa</taxon>
        <taxon>Chordata</taxon>
        <taxon>Craniata</taxon>
        <taxon>Vertebrata</taxon>
        <taxon>Euteleostomi</taxon>
        <taxon>Actinopterygii</taxon>
        <taxon>Neopterygii</taxon>
        <taxon>Teleostei</taxon>
        <taxon>Neoteleostei</taxon>
        <taxon>Acanthomorphata</taxon>
        <taxon>Eupercaria</taxon>
        <taxon>Perciformes</taxon>
        <taxon>Notothenioidei</taxon>
        <taxon>Nototheniidae</taxon>
        <taxon>Dissostichus</taxon>
    </lineage>
</organism>
<gene>
    <name evidence="2" type="ORF">KUDE01_024297</name>
</gene>
<keyword evidence="3" id="KW-1185">Reference proteome</keyword>
<accession>A0AAD9BFL3</accession>
<proteinExistence type="predicted"/>
<name>A0AAD9BFL3_DISEL</name>
<evidence type="ECO:0000313" key="2">
    <source>
        <dbReference type="EMBL" id="KAK1881129.1"/>
    </source>
</evidence>
<evidence type="ECO:0000256" key="1">
    <source>
        <dbReference type="SAM" id="MobiDB-lite"/>
    </source>
</evidence>
<reference evidence="2" key="1">
    <citation type="submission" date="2023-04" db="EMBL/GenBank/DDBJ databases">
        <title>Chromosome-level genome of Chaenocephalus aceratus.</title>
        <authorList>
            <person name="Park H."/>
        </authorList>
    </citation>
    <scope>NUCLEOTIDE SEQUENCE</scope>
    <source>
        <strain evidence="2">DE</strain>
        <tissue evidence="2">Muscle</tissue>
    </source>
</reference>
<comment type="caution">
    <text evidence="2">The sequence shown here is derived from an EMBL/GenBank/DDBJ whole genome shotgun (WGS) entry which is preliminary data.</text>
</comment>
<evidence type="ECO:0000313" key="3">
    <source>
        <dbReference type="Proteomes" id="UP001228049"/>
    </source>
</evidence>
<feature type="non-terminal residue" evidence="2">
    <location>
        <position position="81"/>
    </location>
</feature>
<dbReference type="Proteomes" id="UP001228049">
    <property type="component" value="Unassembled WGS sequence"/>
</dbReference>
<dbReference type="AlphaFoldDB" id="A0AAD9BFL3"/>